<evidence type="ECO:0000256" key="2">
    <source>
        <dbReference type="ARBA" id="ARBA00023033"/>
    </source>
</evidence>
<dbReference type="InterPro" id="IPR036188">
    <property type="entry name" value="FAD/NAD-bd_sf"/>
</dbReference>
<proteinExistence type="predicted"/>
<dbReference type="InterPro" id="IPR002938">
    <property type="entry name" value="FAD-bd"/>
</dbReference>
<dbReference type="PANTHER" id="PTHR13789">
    <property type="entry name" value="MONOOXYGENASE"/>
    <property type="match status" value="1"/>
</dbReference>
<reference evidence="4 5" key="1">
    <citation type="submission" date="2023-05" db="EMBL/GenBank/DDBJ databases">
        <title>Streptantibioticus silvisoli sp. nov., acidotolerant actinomycetes 1 from pine litter.</title>
        <authorList>
            <person name="Swiecimska M."/>
            <person name="Golinska P."/>
            <person name="Sangal V."/>
            <person name="Wachnowicz B."/>
            <person name="Goodfellow M."/>
        </authorList>
    </citation>
    <scope>NUCLEOTIDE SEQUENCE [LARGE SCALE GENOMIC DNA]</scope>
    <source>
        <strain evidence="4 5">DSM 42109</strain>
    </source>
</reference>
<name>A0ABT7A978_9ACTN</name>
<dbReference type="InterPro" id="IPR050493">
    <property type="entry name" value="FAD-dep_Monooxygenase_BioMet"/>
</dbReference>
<keyword evidence="2" id="KW-0503">Monooxygenase</keyword>
<evidence type="ECO:0000259" key="3">
    <source>
        <dbReference type="Pfam" id="PF01494"/>
    </source>
</evidence>
<dbReference type="Pfam" id="PF01494">
    <property type="entry name" value="FAD_binding_3"/>
    <property type="match status" value="2"/>
</dbReference>
<feature type="domain" description="FAD-binding" evidence="3">
    <location>
        <begin position="294"/>
        <end position="356"/>
    </location>
</feature>
<comment type="caution">
    <text evidence="4">The sequence shown here is derived from an EMBL/GenBank/DDBJ whole genome shotgun (WGS) entry which is preliminary data.</text>
</comment>
<dbReference type="SUPFAM" id="SSF54373">
    <property type="entry name" value="FAD-linked reductases, C-terminal domain"/>
    <property type="match status" value="1"/>
</dbReference>
<dbReference type="PANTHER" id="PTHR13789:SF268">
    <property type="entry name" value="5-METHYLPHENAZINE-1-CARBOXYLATE 1-MONOOXYGENASE"/>
    <property type="match status" value="1"/>
</dbReference>
<dbReference type="NCBIfam" id="NF005720">
    <property type="entry name" value="PRK07538.1"/>
    <property type="match status" value="1"/>
</dbReference>
<dbReference type="PRINTS" id="PR00420">
    <property type="entry name" value="RNGMNOXGNASE"/>
</dbReference>
<sequence length="431" mass="46570">MEILIAGAGVGGLTAALSLHAAGFERVRLVETAPRIAPLGVGLNILPSAVRELDELGLYGALAQVAVPTGALSYYNRFGSLIWNERRGLSAGYRWPQLSVHRGALQRVLADAVRERLGPDALTCDARVEELWAVDGGRVTVGLSHPMAGGRSTAGADVLIGADGIRSGVRAAMYPDEGDPPWNGLIVWRGITWAPPFLDGRTMIIAGDLRRRAVVYPMSAAPNGRPVMMNWAVARAADPGERLQPADWNRAAEPAAFLGHFADLDFAWLDVPGLVRGAEHAYVYPMVDRDPLPRWTAGRATLLGDAAHAMYPMGSNGATQSIIDARVLARALATHEDADEGLAAYELERRPPATRLQEKGRKRGPEIVIDMAHERAPEGFDRIEDVIPPDELANISALYAQLGAFDPETVNNRPTYNVPLHRRTHHCGGTR</sequence>
<accession>A0ABT7A978</accession>
<dbReference type="Proteomes" id="UP001214441">
    <property type="component" value="Unassembled WGS sequence"/>
</dbReference>
<organism evidence="4 5">
    <name type="scientific">Streptomyces iconiensis</name>
    <dbReference type="NCBI Taxonomy" id="1384038"/>
    <lineage>
        <taxon>Bacteria</taxon>
        <taxon>Bacillati</taxon>
        <taxon>Actinomycetota</taxon>
        <taxon>Actinomycetes</taxon>
        <taxon>Kitasatosporales</taxon>
        <taxon>Streptomycetaceae</taxon>
        <taxon>Streptomyces</taxon>
    </lineage>
</organism>
<dbReference type="RefSeq" id="WP_274045122.1">
    <property type="nucleotide sequence ID" value="NZ_JANCPR020000060.1"/>
</dbReference>
<dbReference type="Gene3D" id="3.30.9.30">
    <property type="match status" value="1"/>
</dbReference>
<protein>
    <submittedName>
        <fullName evidence="4">Flavin-dependent oxidoreductase</fullName>
    </submittedName>
</protein>
<dbReference type="EMBL" id="JANCPR020000060">
    <property type="protein sequence ID" value="MDJ1137544.1"/>
    <property type="molecule type" value="Genomic_DNA"/>
</dbReference>
<feature type="domain" description="FAD-binding" evidence="3">
    <location>
        <begin position="2"/>
        <end position="172"/>
    </location>
</feature>
<dbReference type="SUPFAM" id="SSF51905">
    <property type="entry name" value="FAD/NAD(P)-binding domain"/>
    <property type="match status" value="1"/>
</dbReference>
<evidence type="ECO:0000313" key="5">
    <source>
        <dbReference type="Proteomes" id="UP001214441"/>
    </source>
</evidence>
<evidence type="ECO:0000256" key="1">
    <source>
        <dbReference type="ARBA" id="ARBA00023002"/>
    </source>
</evidence>
<gene>
    <name evidence="4" type="ORF">NMN56_037445</name>
</gene>
<dbReference type="Gene3D" id="3.50.50.60">
    <property type="entry name" value="FAD/NAD(P)-binding domain"/>
    <property type="match status" value="1"/>
</dbReference>
<keyword evidence="1" id="KW-0560">Oxidoreductase</keyword>
<keyword evidence="5" id="KW-1185">Reference proteome</keyword>
<evidence type="ECO:0000313" key="4">
    <source>
        <dbReference type="EMBL" id="MDJ1137544.1"/>
    </source>
</evidence>